<evidence type="ECO:0000256" key="8">
    <source>
        <dbReference type="RuleBase" id="RU363032"/>
    </source>
</evidence>
<dbReference type="FunFam" id="1.10.3720.10:FF:000006">
    <property type="entry name" value="Glutamate/aspartate ABC transporter, permease protein GltK"/>
    <property type="match status" value="1"/>
</dbReference>
<dbReference type="PANTHER" id="PTHR30614:SF0">
    <property type="entry name" value="L-CYSTINE TRANSPORT SYSTEM PERMEASE PROTEIN TCYL"/>
    <property type="match status" value="1"/>
</dbReference>
<name>A0A5B0BII1_9ACTN</name>
<dbReference type="InterPro" id="IPR010065">
    <property type="entry name" value="AA_ABC_transptr_permease_3TM"/>
</dbReference>
<organism evidence="11 12">
    <name type="scientific">Streptomyces apricus</name>
    <dbReference type="NCBI Taxonomy" id="1828112"/>
    <lineage>
        <taxon>Bacteria</taxon>
        <taxon>Bacillati</taxon>
        <taxon>Actinomycetota</taxon>
        <taxon>Actinomycetes</taxon>
        <taxon>Kitasatosporales</taxon>
        <taxon>Streptomycetaceae</taxon>
        <taxon>Streptomyces</taxon>
    </lineage>
</organism>
<evidence type="ECO:0000313" key="11">
    <source>
        <dbReference type="EMBL" id="KAA0940445.1"/>
    </source>
</evidence>
<feature type="domain" description="ABC transmembrane type-1" evidence="10">
    <location>
        <begin position="66"/>
        <end position="269"/>
    </location>
</feature>
<keyword evidence="7 8" id="KW-0472">Membrane</keyword>
<feature type="transmembrane region" description="Helical" evidence="8">
    <location>
        <begin position="25"/>
        <end position="43"/>
    </location>
</feature>
<protein>
    <submittedName>
        <fullName evidence="11">Amino acid ABC transporter permease</fullName>
    </submittedName>
</protein>
<feature type="transmembrane region" description="Helical" evidence="8">
    <location>
        <begin position="149"/>
        <end position="167"/>
    </location>
</feature>
<keyword evidence="3" id="KW-1003">Cell membrane</keyword>
<dbReference type="InterPro" id="IPR043429">
    <property type="entry name" value="ArtM/GltK/GlnP/TcyL/YhdX-like"/>
</dbReference>
<feature type="region of interest" description="Disordered" evidence="9">
    <location>
        <begin position="282"/>
        <end position="313"/>
    </location>
</feature>
<dbReference type="AlphaFoldDB" id="A0A5B0BII1"/>
<dbReference type="GO" id="GO:0043190">
    <property type="term" value="C:ATP-binding cassette (ABC) transporter complex"/>
    <property type="evidence" value="ECO:0007669"/>
    <property type="project" value="InterPro"/>
</dbReference>
<dbReference type="GO" id="GO:0022857">
    <property type="term" value="F:transmembrane transporter activity"/>
    <property type="evidence" value="ECO:0007669"/>
    <property type="project" value="InterPro"/>
</dbReference>
<evidence type="ECO:0000313" key="12">
    <source>
        <dbReference type="Proteomes" id="UP000324965"/>
    </source>
</evidence>
<dbReference type="PANTHER" id="PTHR30614">
    <property type="entry name" value="MEMBRANE COMPONENT OF AMINO ACID ABC TRANSPORTER"/>
    <property type="match status" value="1"/>
</dbReference>
<dbReference type="GO" id="GO:0006865">
    <property type="term" value="P:amino acid transport"/>
    <property type="evidence" value="ECO:0007669"/>
    <property type="project" value="UniProtKB-KW"/>
</dbReference>
<evidence type="ECO:0000256" key="1">
    <source>
        <dbReference type="ARBA" id="ARBA00004651"/>
    </source>
</evidence>
<evidence type="ECO:0000256" key="6">
    <source>
        <dbReference type="ARBA" id="ARBA00022989"/>
    </source>
</evidence>
<evidence type="ECO:0000256" key="4">
    <source>
        <dbReference type="ARBA" id="ARBA00022692"/>
    </source>
</evidence>
<proteinExistence type="inferred from homology"/>
<evidence type="ECO:0000259" key="10">
    <source>
        <dbReference type="PROSITE" id="PS50928"/>
    </source>
</evidence>
<dbReference type="InterPro" id="IPR000515">
    <property type="entry name" value="MetI-like"/>
</dbReference>
<dbReference type="Proteomes" id="UP000324965">
    <property type="component" value="Unassembled WGS sequence"/>
</dbReference>
<dbReference type="EMBL" id="VDFC01000028">
    <property type="protein sequence ID" value="KAA0940445.1"/>
    <property type="molecule type" value="Genomic_DNA"/>
</dbReference>
<dbReference type="CDD" id="cd06261">
    <property type="entry name" value="TM_PBP2"/>
    <property type="match status" value="1"/>
</dbReference>
<comment type="subcellular location">
    <subcellularLocation>
        <location evidence="1 8">Cell membrane</location>
        <topology evidence="1 8">Multi-pass membrane protein</topology>
    </subcellularLocation>
</comment>
<sequence length="313" mass="34003">MTDRPAGTWTDDVARSRRRVRPWRVVAGALLALAAFLLGHFLVTNERLEWDVVGDYLFDPSVLSGLGTTVWLALAATAIGAVVGALLAAAQLSDFAPVRWAATLYIGVFRGIPPLVQLIFWFNLAYLLPRISLGVPFGPEFASWDANDVITPVTAAVIGLSLVESAYMAEIIRGGLLGVEQGQRDAARAMGLTPAQTFFRVVLPQAMRVIIPPGGSQFISVLKGTALVSVIAMADLLHSVQVIYNRTYEIVPLLIVACLWYLAVVTLFTFGQRRLERHFSRGHTPAAHVRRPKHIPDGKHTPDGKHIPDGATA</sequence>
<dbReference type="OrthoDB" id="92598at2"/>
<keyword evidence="2 8" id="KW-0813">Transport</keyword>
<evidence type="ECO:0000256" key="9">
    <source>
        <dbReference type="SAM" id="MobiDB-lite"/>
    </source>
</evidence>
<evidence type="ECO:0000256" key="3">
    <source>
        <dbReference type="ARBA" id="ARBA00022475"/>
    </source>
</evidence>
<evidence type="ECO:0000256" key="7">
    <source>
        <dbReference type="ARBA" id="ARBA00023136"/>
    </source>
</evidence>
<feature type="transmembrane region" description="Helical" evidence="8">
    <location>
        <begin position="250"/>
        <end position="271"/>
    </location>
</feature>
<feature type="transmembrane region" description="Helical" evidence="8">
    <location>
        <begin position="63"/>
        <end position="90"/>
    </location>
</feature>
<feature type="transmembrane region" description="Helical" evidence="8">
    <location>
        <begin position="102"/>
        <end position="129"/>
    </location>
</feature>
<reference evidence="11 12" key="1">
    <citation type="submission" date="2019-05" db="EMBL/GenBank/DDBJ databases">
        <authorList>
            <person name="Hariharan J."/>
            <person name="Choudoir M.J."/>
            <person name="Diebold P."/>
            <person name="Panke-Buisse K."/>
            <person name="Buckley D.H."/>
        </authorList>
    </citation>
    <scope>NUCLEOTIDE SEQUENCE [LARGE SCALE GENOMIC DNA]</scope>
    <source>
        <strain evidence="11 12">SUN51</strain>
    </source>
</reference>
<comment type="similarity">
    <text evidence="8">Belongs to the binding-protein-dependent transport system permease family.</text>
</comment>
<dbReference type="SUPFAM" id="SSF161098">
    <property type="entry name" value="MetI-like"/>
    <property type="match status" value="1"/>
</dbReference>
<evidence type="ECO:0000256" key="2">
    <source>
        <dbReference type="ARBA" id="ARBA00022448"/>
    </source>
</evidence>
<dbReference type="Pfam" id="PF00528">
    <property type="entry name" value="BPD_transp_1"/>
    <property type="match status" value="1"/>
</dbReference>
<dbReference type="InterPro" id="IPR035906">
    <property type="entry name" value="MetI-like_sf"/>
</dbReference>
<accession>A0A5B0BII1</accession>
<dbReference type="PROSITE" id="PS50928">
    <property type="entry name" value="ABC_TM1"/>
    <property type="match status" value="1"/>
</dbReference>
<gene>
    <name evidence="11" type="ORF">FGF04_09735</name>
</gene>
<keyword evidence="12" id="KW-1185">Reference proteome</keyword>
<keyword evidence="6 8" id="KW-1133">Transmembrane helix</keyword>
<keyword evidence="4 8" id="KW-0812">Transmembrane</keyword>
<dbReference type="NCBIfam" id="TIGR01726">
    <property type="entry name" value="HEQRo_perm_3TM"/>
    <property type="match status" value="1"/>
</dbReference>
<feature type="compositionally biased region" description="Basic and acidic residues" evidence="9">
    <location>
        <begin position="294"/>
        <end position="313"/>
    </location>
</feature>
<keyword evidence="5" id="KW-0029">Amino-acid transport</keyword>
<comment type="caution">
    <text evidence="11">The sequence shown here is derived from an EMBL/GenBank/DDBJ whole genome shotgun (WGS) entry which is preliminary data.</text>
</comment>
<evidence type="ECO:0000256" key="5">
    <source>
        <dbReference type="ARBA" id="ARBA00022970"/>
    </source>
</evidence>
<dbReference type="Gene3D" id="1.10.3720.10">
    <property type="entry name" value="MetI-like"/>
    <property type="match status" value="1"/>
</dbReference>